<sequence length="354" mass="39352">MREPREIRVGLRAQAESLVGSALGNPLAAGPAAAGLASLAATYQALRAEVHHAATQAATTLGTATVDTDDSDINKWTTFELRDSDIERIRQQADGTAEWDSVEQENIGDCYLLAVLQAYSDTEEGRQALRDQVRWEESQNAFVVTFHDGDQEVEITVDDFYLFGNQGTDKGFPSIINIYERAYALYLEQQGRDPEDVKGGDPTDPMEALSGEGTQTVSTDGWGWGRWGFLPYPRHYNQHEYTEEEWDTIEEAVEERRVVVGGTARGDFSDGSTVQATVDTNGNGRIDTGDQEGDFQVWDSHAYTVVDINDEYVTLYNPWDTNPVPGNGRVGGGTIRITREDYEKYFNKTYIGDM</sequence>
<evidence type="ECO:0000259" key="2">
    <source>
        <dbReference type="Pfam" id="PF00648"/>
    </source>
</evidence>
<feature type="region of interest" description="Disordered" evidence="1">
    <location>
        <begin position="192"/>
        <end position="217"/>
    </location>
</feature>
<evidence type="ECO:0000256" key="1">
    <source>
        <dbReference type="SAM" id="MobiDB-lite"/>
    </source>
</evidence>
<dbReference type="Proteomes" id="UP000273001">
    <property type="component" value="Chromosome"/>
</dbReference>
<feature type="compositionally biased region" description="Basic and acidic residues" evidence="1">
    <location>
        <begin position="192"/>
        <end position="201"/>
    </location>
</feature>
<feature type="compositionally biased region" description="Polar residues" evidence="1">
    <location>
        <begin position="270"/>
        <end position="283"/>
    </location>
</feature>
<gene>
    <name evidence="3" type="ORF">D5R93_00590</name>
</gene>
<reference evidence="3 4" key="1">
    <citation type="submission" date="2018-09" db="EMBL/GenBank/DDBJ databases">
        <authorList>
            <person name="Li J."/>
        </authorList>
    </citation>
    <scope>NUCLEOTIDE SEQUENCE [LARGE SCALE GENOMIC DNA]</scope>
    <source>
        <strain evidence="3 4">2129</strain>
    </source>
</reference>
<protein>
    <submittedName>
        <fullName evidence="3">Cysteine protease</fullName>
    </submittedName>
</protein>
<feature type="region of interest" description="Disordered" evidence="1">
    <location>
        <begin position="263"/>
        <end position="292"/>
    </location>
</feature>
<dbReference type="Pfam" id="PF00648">
    <property type="entry name" value="Peptidase_C2"/>
    <property type="match status" value="1"/>
</dbReference>
<organism evidence="3 4">
    <name type="scientific">Actinomyces lilanjuaniae</name>
    <dbReference type="NCBI Taxonomy" id="2321394"/>
    <lineage>
        <taxon>Bacteria</taxon>
        <taxon>Bacillati</taxon>
        <taxon>Actinomycetota</taxon>
        <taxon>Actinomycetes</taxon>
        <taxon>Actinomycetales</taxon>
        <taxon>Actinomycetaceae</taxon>
        <taxon>Actinomyces</taxon>
    </lineage>
</organism>
<dbReference type="RefSeq" id="WP_120203153.1">
    <property type="nucleotide sequence ID" value="NZ_CP032514.1"/>
</dbReference>
<dbReference type="InterPro" id="IPR038765">
    <property type="entry name" value="Papain-like_cys_pep_sf"/>
</dbReference>
<dbReference type="GO" id="GO:0006508">
    <property type="term" value="P:proteolysis"/>
    <property type="evidence" value="ECO:0007669"/>
    <property type="project" value="UniProtKB-KW"/>
</dbReference>
<evidence type="ECO:0000313" key="3">
    <source>
        <dbReference type="EMBL" id="AYD88928.1"/>
    </source>
</evidence>
<feature type="domain" description="Calpain catalytic" evidence="2">
    <location>
        <begin position="82"/>
        <end position="320"/>
    </location>
</feature>
<name>A0ABM6Z156_9ACTO</name>
<keyword evidence="3" id="KW-0645">Protease</keyword>
<dbReference type="GO" id="GO:0008233">
    <property type="term" value="F:peptidase activity"/>
    <property type="evidence" value="ECO:0007669"/>
    <property type="project" value="UniProtKB-KW"/>
</dbReference>
<keyword evidence="4" id="KW-1185">Reference proteome</keyword>
<proteinExistence type="predicted"/>
<dbReference type="EMBL" id="CP032514">
    <property type="protein sequence ID" value="AYD88928.1"/>
    <property type="molecule type" value="Genomic_DNA"/>
</dbReference>
<dbReference type="SUPFAM" id="SSF54001">
    <property type="entry name" value="Cysteine proteinases"/>
    <property type="match status" value="1"/>
</dbReference>
<evidence type="ECO:0000313" key="4">
    <source>
        <dbReference type="Proteomes" id="UP000273001"/>
    </source>
</evidence>
<dbReference type="InterPro" id="IPR001300">
    <property type="entry name" value="Peptidase_C2_calpain_cat"/>
</dbReference>
<keyword evidence="3" id="KW-0378">Hydrolase</keyword>
<accession>A0ABM6Z156</accession>